<reference evidence="1" key="1">
    <citation type="submission" date="2018-05" db="EMBL/GenBank/DDBJ databases">
        <authorList>
            <person name="Lanie J.A."/>
            <person name="Ng W.-L."/>
            <person name="Kazmierczak K.M."/>
            <person name="Andrzejewski T.M."/>
            <person name="Davidsen T.M."/>
            <person name="Wayne K.J."/>
            <person name="Tettelin H."/>
            <person name="Glass J.I."/>
            <person name="Rusch D."/>
            <person name="Podicherti R."/>
            <person name="Tsui H.-C.T."/>
            <person name="Winkler M.E."/>
        </authorList>
    </citation>
    <scope>NUCLEOTIDE SEQUENCE</scope>
</reference>
<sequence>CFSEICIRHMEPYEGELHRGWHRDRAHLLDHPLRMDYIQLMVYLADVDETTHCFSISPESIDQDVLDTEAQLEHGGIQDLYGESGTAILFNVSVLHTATTRKTNQERKSVQVYYGHQHQPYLSEDSIITTRLWRDHPDSDVRDFYSVFNRKTREYIQRVEDDSNLPLEEVLELLVEIDYETGKRQRPA</sequence>
<evidence type="ECO:0000313" key="1">
    <source>
        <dbReference type="EMBL" id="SVD04326.1"/>
    </source>
</evidence>
<dbReference type="Gene3D" id="2.60.120.620">
    <property type="entry name" value="q2cbj1_9rhob like domain"/>
    <property type="match status" value="1"/>
</dbReference>
<feature type="non-terminal residue" evidence="1">
    <location>
        <position position="1"/>
    </location>
</feature>
<accession>A0A382S345</accession>
<protein>
    <recommendedName>
        <fullName evidence="2">Phytanoyl-CoA dioxygenase family protein</fullName>
    </recommendedName>
</protein>
<gene>
    <name evidence="1" type="ORF">METZ01_LOCUS357180</name>
</gene>
<organism evidence="1">
    <name type="scientific">marine metagenome</name>
    <dbReference type="NCBI Taxonomy" id="408172"/>
    <lineage>
        <taxon>unclassified sequences</taxon>
        <taxon>metagenomes</taxon>
        <taxon>ecological metagenomes</taxon>
    </lineage>
</organism>
<proteinExistence type="predicted"/>
<dbReference type="Pfam" id="PF05721">
    <property type="entry name" value="PhyH"/>
    <property type="match status" value="1"/>
</dbReference>
<evidence type="ECO:0008006" key="2">
    <source>
        <dbReference type="Google" id="ProtNLM"/>
    </source>
</evidence>
<name>A0A382S345_9ZZZZ</name>
<dbReference type="EMBL" id="UINC01126072">
    <property type="protein sequence ID" value="SVD04326.1"/>
    <property type="molecule type" value="Genomic_DNA"/>
</dbReference>
<dbReference type="InterPro" id="IPR008775">
    <property type="entry name" value="Phytyl_CoA_dOase-like"/>
</dbReference>
<dbReference type="AlphaFoldDB" id="A0A382S345"/>
<dbReference type="SUPFAM" id="SSF51197">
    <property type="entry name" value="Clavaminate synthase-like"/>
    <property type="match status" value="1"/>
</dbReference>